<evidence type="ECO:0000313" key="2">
    <source>
        <dbReference type="Proteomes" id="UP000033647"/>
    </source>
</evidence>
<dbReference type="AlphaFoldDB" id="A0A0F4GQI5"/>
<protein>
    <submittedName>
        <fullName evidence="1">Uncharacterized protein</fullName>
    </submittedName>
</protein>
<organism evidence="1 2">
    <name type="scientific">Zymoseptoria brevis</name>
    <dbReference type="NCBI Taxonomy" id="1047168"/>
    <lineage>
        <taxon>Eukaryota</taxon>
        <taxon>Fungi</taxon>
        <taxon>Dikarya</taxon>
        <taxon>Ascomycota</taxon>
        <taxon>Pezizomycotina</taxon>
        <taxon>Dothideomycetes</taxon>
        <taxon>Dothideomycetidae</taxon>
        <taxon>Mycosphaerellales</taxon>
        <taxon>Mycosphaerellaceae</taxon>
        <taxon>Zymoseptoria</taxon>
    </lineage>
</organism>
<keyword evidence="2" id="KW-1185">Reference proteome</keyword>
<gene>
    <name evidence="1" type="ORF">TI39_contig354g00151</name>
</gene>
<name>A0A0F4GQI5_9PEZI</name>
<sequence length="471" mass="52807">MGGSTFTKASADGEPTLYTPRMTPKVYAQLKSTCIERLQEVLPDHQICALIEAPEKKDYGDLDIIIAHDGPVNTMELARHVGARGLIKHSTGENQSFSLAVPQDMVRSVEDRDPVIYKHRHKTDTSITEAHPPAPLSTKVCAQIDVHIVNTADYDWHIFYSSYGDLNILLGHIVRQHGFSLTDKGLFLRLPEYDAAKELDAERTTPHLNIEDTLGKLFLSNDPVQVMDFLGLDPNRYYDGFTTVRDFFDWLSASRLVGRETAGGHSDQPSTKTRAKPRFVKRPLFTSFLDDHLPKKFQHISTTNGTNSKEEVTCQTCKQPTQPPPIIPSSIPTRPVLHREAVASFARTSAYTDLHTKLIHTIANQEADHFLKPIIAKYSNVTDRKKVGEILRAMQRWVGVGECCGKMSVSEEPHGIGASQLGRLVDGTCGDVVLRDEVGVEAWVKEHWDEVKGLERQRVKREREGKELKEG</sequence>
<evidence type="ECO:0000313" key="1">
    <source>
        <dbReference type="EMBL" id="KJX99676.1"/>
    </source>
</evidence>
<reference evidence="1 2" key="1">
    <citation type="submission" date="2015-03" db="EMBL/GenBank/DDBJ databases">
        <title>RNA-seq based gene annotation and comparative genomics of four Zymoseptoria species reveal species-specific pathogenicity related genes and transposable element activity.</title>
        <authorList>
            <person name="Grandaubert J."/>
            <person name="Bhattacharyya A."/>
            <person name="Stukenbrock E.H."/>
        </authorList>
    </citation>
    <scope>NUCLEOTIDE SEQUENCE [LARGE SCALE GENOMIC DNA]</scope>
    <source>
        <strain evidence="1 2">Zb18110</strain>
    </source>
</reference>
<accession>A0A0F4GQI5</accession>
<proteinExistence type="predicted"/>
<dbReference type="Proteomes" id="UP000033647">
    <property type="component" value="Unassembled WGS sequence"/>
</dbReference>
<dbReference type="EMBL" id="LAFY01000346">
    <property type="protein sequence ID" value="KJX99676.1"/>
    <property type="molecule type" value="Genomic_DNA"/>
</dbReference>
<comment type="caution">
    <text evidence="1">The sequence shown here is derived from an EMBL/GenBank/DDBJ whole genome shotgun (WGS) entry which is preliminary data.</text>
</comment>
<dbReference type="OrthoDB" id="4708870at2759"/>
<dbReference type="STRING" id="1047168.A0A0F4GQI5"/>